<dbReference type="AlphaFoldDB" id="A0A849CK63"/>
<evidence type="ECO:0000313" key="3">
    <source>
        <dbReference type="Proteomes" id="UP000586827"/>
    </source>
</evidence>
<evidence type="ECO:0000256" key="1">
    <source>
        <dbReference type="SAM" id="Phobius"/>
    </source>
</evidence>
<accession>A0A849CK63</accession>
<dbReference type="EMBL" id="JABELX010000020">
    <property type="protein sequence ID" value="NNH75291.1"/>
    <property type="molecule type" value="Genomic_DNA"/>
</dbReference>
<feature type="transmembrane region" description="Helical" evidence="1">
    <location>
        <begin position="94"/>
        <end position="111"/>
    </location>
</feature>
<keyword evidence="1" id="KW-0472">Membrane</keyword>
<comment type="caution">
    <text evidence="2">The sequence shown here is derived from an EMBL/GenBank/DDBJ whole genome shotgun (WGS) entry which is preliminary data.</text>
</comment>
<evidence type="ECO:0000313" key="2">
    <source>
        <dbReference type="EMBL" id="NNH75291.1"/>
    </source>
</evidence>
<dbReference type="Proteomes" id="UP000586827">
    <property type="component" value="Unassembled WGS sequence"/>
</dbReference>
<gene>
    <name evidence="2" type="ORF">HLB23_36495</name>
</gene>
<keyword evidence="3" id="KW-1185">Reference proteome</keyword>
<keyword evidence="1" id="KW-1133">Transmembrane helix</keyword>
<feature type="transmembrane region" description="Helical" evidence="1">
    <location>
        <begin position="123"/>
        <end position="141"/>
    </location>
</feature>
<organism evidence="2 3">
    <name type="scientific">Nocardia uniformis</name>
    <dbReference type="NCBI Taxonomy" id="53432"/>
    <lineage>
        <taxon>Bacteria</taxon>
        <taxon>Bacillati</taxon>
        <taxon>Actinomycetota</taxon>
        <taxon>Actinomycetes</taxon>
        <taxon>Mycobacteriales</taxon>
        <taxon>Nocardiaceae</taxon>
        <taxon>Nocardia</taxon>
    </lineage>
</organism>
<reference evidence="2 3" key="1">
    <citation type="submission" date="2020-05" db="EMBL/GenBank/DDBJ databases">
        <title>MicrobeNet Type strains.</title>
        <authorList>
            <person name="Nicholson A.C."/>
        </authorList>
    </citation>
    <scope>NUCLEOTIDE SEQUENCE [LARGE SCALE GENOMIC DNA]</scope>
    <source>
        <strain evidence="2 3">JCM 3224</strain>
    </source>
</reference>
<feature type="transmembrane region" description="Helical" evidence="1">
    <location>
        <begin position="50"/>
        <end position="73"/>
    </location>
</feature>
<protein>
    <submittedName>
        <fullName evidence="2">Uncharacterized protein</fullName>
    </submittedName>
</protein>
<dbReference type="RefSeq" id="WP_157553449.1">
    <property type="nucleotide sequence ID" value="NZ_JABELX010000020.1"/>
</dbReference>
<keyword evidence="1" id="KW-0812">Transmembrane</keyword>
<feature type="transmembrane region" description="Helical" evidence="1">
    <location>
        <begin position="21"/>
        <end position="44"/>
    </location>
</feature>
<proteinExistence type="predicted"/>
<name>A0A849CK63_9NOCA</name>
<sequence>MPADQLSPQPRPSQSSTVKPSPYTLISLGIGVAGTALMIGLAASHQADKVAAVFGAWAFWLPIALLSGTRTLWDRGFVGGGTRLQRIRAFLGEWVGYVGILTAAALIVLSVNFHDSGIHPRLGWWLVPEIAIPLAMIWFGGVARRCGIGILIALAAPLWPYLLFGAVVILGPPAVLYLITLAISHGVAAAR</sequence>